<dbReference type="Pfam" id="PF01740">
    <property type="entry name" value="STAS"/>
    <property type="match status" value="1"/>
</dbReference>
<dbReference type="Gene3D" id="3.30.750.24">
    <property type="entry name" value="STAS domain"/>
    <property type="match status" value="1"/>
</dbReference>
<name>A0A517QYM8_9PLAN</name>
<evidence type="ECO:0000259" key="1">
    <source>
        <dbReference type="PROSITE" id="PS50801"/>
    </source>
</evidence>
<dbReference type="SUPFAM" id="SSF52091">
    <property type="entry name" value="SpoIIaa-like"/>
    <property type="match status" value="1"/>
</dbReference>
<dbReference type="AlphaFoldDB" id="A0A517QYM8"/>
<dbReference type="EMBL" id="CP036268">
    <property type="protein sequence ID" value="QDT36704.1"/>
    <property type="molecule type" value="Genomic_DNA"/>
</dbReference>
<dbReference type="PROSITE" id="PS50801">
    <property type="entry name" value="STAS"/>
    <property type="match status" value="1"/>
</dbReference>
<gene>
    <name evidence="2" type="ORF">Pan189_10660</name>
</gene>
<dbReference type="OrthoDB" id="277461at2"/>
<feature type="domain" description="STAS" evidence="1">
    <location>
        <begin position="1"/>
        <end position="110"/>
    </location>
</feature>
<evidence type="ECO:0000313" key="3">
    <source>
        <dbReference type="Proteomes" id="UP000317318"/>
    </source>
</evidence>
<dbReference type="GO" id="GO:0043856">
    <property type="term" value="F:anti-sigma factor antagonist activity"/>
    <property type="evidence" value="ECO:0007669"/>
    <property type="project" value="TreeGrafter"/>
</dbReference>
<keyword evidence="3" id="KW-1185">Reference proteome</keyword>
<dbReference type="InterPro" id="IPR036513">
    <property type="entry name" value="STAS_dom_sf"/>
</dbReference>
<organism evidence="2 3">
    <name type="scientific">Stratiformator vulcanicus</name>
    <dbReference type="NCBI Taxonomy" id="2527980"/>
    <lineage>
        <taxon>Bacteria</taxon>
        <taxon>Pseudomonadati</taxon>
        <taxon>Planctomycetota</taxon>
        <taxon>Planctomycetia</taxon>
        <taxon>Planctomycetales</taxon>
        <taxon>Planctomycetaceae</taxon>
        <taxon>Stratiformator</taxon>
    </lineage>
</organism>
<evidence type="ECO:0000313" key="2">
    <source>
        <dbReference type="EMBL" id="QDT36704.1"/>
    </source>
</evidence>
<dbReference type="RefSeq" id="WP_145362887.1">
    <property type="nucleotide sequence ID" value="NZ_CP036268.1"/>
</dbReference>
<proteinExistence type="predicted"/>
<sequence length="111" mass="12344">MSLTSELFGDVLVAHTPDELNEDTSGPFHAELIDAADRGRKKFVLQMDRTEAYDSAGLTALLDLQDEVREAGAILKISGLDEPGNTIFKLTRLDRRFDIFDSVIDAVQSFR</sequence>
<dbReference type="KEGG" id="svp:Pan189_10660"/>
<reference evidence="2 3" key="1">
    <citation type="submission" date="2019-02" db="EMBL/GenBank/DDBJ databases">
        <title>Deep-cultivation of Planctomycetes and their phenomic and genomic characterization uncovers novel biology.</title>
        <authorList>
            <person name="Wiegand S."/>
            <person name="Jogler M."/>
            <person name="Boedeker C."/>
            <person name="Pinto D."/>
            <person name="Vollmers J."/>
            <person name="Rivas-Marin E."/>
            <person name="Kohn T."/>
            <person name="Peeters S.H."/>
            <person name="Heuer A."/>
            <person name="Rast P."/>
            <person name="Oberbeckmann S."/>
            <person name="Bunk B."/>
            <person name="Jeske O."/>
            <person name="Meyerdierks A."/>
            <person name="Storesund J.E."/>
            <person name="Kallscheuer N."/>
            <person name="Luecker S."/>
            <person name="Lage O.M."/>
            <person name="Pohl T."/>
            <person name="Merkel B.J."/>
            <person name="Hornburger P."/>
            <person name="Mueller R.-W."/>
            <person name="Bruemmer F."/>
            <person name="Labrenz M."/>
            <person name="Spormann A.M."/>
            <person name="Op den Camp H."/>
            <person name="Overmann J."/>
            <person name="Amann R."/>
            <person name="Jetten M.S.M."/>
            <person name="Mascher T."/>
            <person name="Medema M.H."/>
            <person name="Devos D.P."/>
            <person name="Kaster A.-K."/>
            <person name="Ovreas L."/>
            <person name="Rohde M."/>
            <person name="Galperin M.Y."/>
            <person name="Jogler C."/>
        </authorList>
    </citation>
    <scope>NUCLEOTIDE SEQUENCE [LARGE SCALE GENOMIC DNA]</scope>
    <source>
        <strain evidence="2 3">Pan189</strain>
    </source>
</reference>
<dbReference type="PANTHER" id="PTHR33495">
    <property type="entry name" value="ANTI-SIGMA FACTOR ANTAGONIST TM_1081-RELATED-RELATED"/>
    <property type="match status" value="1"/>
</dbReference>
<dbReference type="InterPro" id="IPR002645">
    <property type="entry name" value="STAS_dom"/>
</dbReference>
<protein>
    <submittedName>
        <fullName evidence="2">STAS domain protein</fullName>
    </submittedName>
</protein>
<dbReference type="CDD" id="cd07043">
    <property type="entry name" value="STAS_anti-anti-sigma_factors"/>
    <property type="match status" value="1"/>
</dbReference>
<accession>A0A517QYM8</accession>
<dbReference type="Proteomes" id="UP000317318">
    <property type="component" value="Chromosome"/>
</dbReference>